<organism evidence="2">
    <name type="scientific">Samia ricini</name>
    <name type="common">Indian eri silkmoth</name>
    <name type="synonym">Samia cynthia ricini</name>
    <dbReference type="NCBI Taxonomy" id="63990"/>
    <lineage>
        <taxon>Eukaryota</taxon>
        <taxon>Metazoa</taxon>
        <taxon>Ecdysozoa</taxon>
        <taxon>Arthropoda</taxon>
        <taxon>Hexapoda</taxon>
        <taxon>Insecta</taxon>
        <taxon>Pterygota</taxon>
        <taxon>Neoptera</taxon>
        <taxon>Endopterygota</taxon>
        <taxon>Lepidoptera</taxon>
        <taxon>Glossata</taxon>
        <taxon>Ditrysia</taxon>
        <taxon>Bombycoidea</taxon>
        <taxon>Saturniidae</taxon>
        <taxon>Saturniinae</taxon>
        <taxon>Attacini</taxon>
        <taxon>Samia</taxon>
    </lineage>
</organism>
<feature type="signal peptide" evidence="1">
    <location>
        <begin position="1"/>
        <end position="19"/>
    </location>
</feature>
<evidence type="ECO:0000256" key="1">
    <source>
        <dbReference type="SAM" id="SignalP"/>
    </source>
</evidence>
<gene>
    <name evidence="2" type="primary">fhxh1</name>
</gene>
<feature type="chain" id="PRO_5005802808" evidence="1">
    <location>
        <begin position="20"/>
        <end position="248"/>
    </location>
</feature>
<sequence>MMKKYLCLLFSLIGHYVCTEHDYGTESTDRRSQNNQESGNNIIYPCSTSDLKCIREFFCAHARCKPTYGRVPDPFKVDRFDYTMATSNISYTLSNVELTGLNGKVTSFYINKKTDNLVIALEVKNVTMSSPVMTFIYNRKGKEPIQLSDDYFVTYGSTTFTVIIPNIKDLQLGKAYCYAYLDDSKPNVGLGDNFRNSCDPVVKRAYKDLLKKIPDAAKEALIVQAFNYVKIIIQNSICDFGLKITYPR</sequence>
<evidence type="ECO:0000313" key="2">
    <source>
        <dbReference type="EMBL" id="BAS31051.1"/>
    </source>
</evidence>
<proteinExistence type="evidence at transcript level"/>
<dbReference type="Pfam" id="PF07294">
    <property type="entry name" value="Fibroin_P25"/>
    <property type="match status" value="1"/>
</dbReference>
<dbReference type="GO" id="GO:0005198">
    <property type="term" value="F:structural molecule activity"/>
    <property type="evidence" value="ECO:0007669"/>
    <property type="project" value="InterPro"/>
</dbReference>
<dbReference type="InterPro" id="IPR009911">
    <property type="entry name" value="Fibroin_P25"/>
</dbReference>
<keyword evidence="1" id="KW-0732">Signal</keyword>
<reference evidence="2" key="1">
    <citation type="submission" date="2014-09" db="EMBL/GenBank/DDBJ databases">
        <title>Gene expression analysis in the larval silk gland of the eri silkworm, Samia cynthia ricini.</title>
        <authorList>
            <person name="Tsubota T."/>
            <person name="Yamamoto K."/>
            <person name="Mita K."/>
            <person name="Sezutsu H."/>
        </authorList>
    </citation>
    <scope>NUCLEOTIDE SEQUENCE</scope>
</reference>
<protein>
    <submittedName>
        <fullName evidence="2">Fibrohexamerin homolog1</fullName>
    </submittedName>
</protein>
<dbReference type="GO" id="GO:0005576">
    <property type="term" value="C:extracellular region"/>
    <property type="evidence" value="ECO:0007669"/>
    <property type="project" value="InterPro"/>
</dbReference>
<dbReference type="EMBL" id="LC001863">
    <property type="protein sequence ID" value="BAS31051.1"/>
    <property type="molecule type" value="mRNA"/>
</dbReference>
<dbReference type="AlphaFoldDB" id="A0A0M4UR85"/>
<name>A0A0M4UR85_SAMRI</name>
<accession>A0A0M4UR85</accession>